<feature type="region of interest" description="Disordered" evidence="1">
    <location>
        <begin position="1595"/>
        <end position="1659"/>
    </location>
</feature>
<feature type="transmembrane region" description="Helical" evidence="2">
    <location>
        <begin position="113"/>
        <end position="130"/>
    </location>
</feature>
<protein>
    <submittedName>
        <fullName evidence="3">Trichohyalin-plectin-homology domain domain-containing protein</fullName>
    </submittedName>
</protein>
<dbReference type="RefSeq" id="WP_231439289.1">
    <property type="nucleotide sequence ID" value="NZ_JAJOMB010000002.1"/>
</dbReference>
<name>A0A9X1NAX4_9ACTN</name>
<gene>
    <name evidence="3" type="ORF">LR394_05620</name>
</gene>
<keyword evidence="2" id="KW-0472">Membrane</keyword>
<feature type="compositionally biased region" description="Basic and acidic residues" evidence="1">
    <location>
        <begin position="1631"/>
        <end position="1640"/>
    </location>
</feature>
<dbReference type="Proteomes" id="UP001138997">
    <property type="component" value="Unassembled WGS sequence"/>
</dbReference>
<organism evidence="3 4">
    <name type="scientific">Kineosporia babensis</name>
    <dbReference type="NCBI Taxonomy" id="499548"/>
    <lineage>
        <taxon>Bacteria</taxon>
        <taxon>Bacillati</taxon>
        <taxon>Actinomycetota</taxon>
        <taxon>Actinomycetes</taxon>
        <taxon>Kineosporiales</taxon>
        <taxon>Kineosporiaceae</taxon>
        <taxon>Kineosporia</taxon>
    </lineage>
</organism>
<feature type="region of interest" description="Disordered" evidence="1">
    <location>
        <begin position="828"/>
        <end position="849"/>
    </location>
</feature>
<feature type="compositionally biased region" description="Basic and acidic residues" evidence="1">
    <location>
        <begin position="1647"/>
        <end position="1659"/>
    </location>
</feature>
<dbReference type="EMBL" id="JAJOMB010000002">
    <property type="protein sequence ID" value="MCD5310365.1"/>
    <property type="molecule type" value="Genomic_DNA"/>
</dbReference>
<evidence type="ECO:0000256" key="1">
    <source>
        <dbReference type="SAM" id="MobiDB-lite"/>
    </source>
</evidence>
<evidence type="ECO:0000313" key="4">
    <source>
        <dbReference type="Proteomes" id="UP001138997"/>
    </source>
</evidence>
<reference evidence="3" key="1">
    <citation type="submission" date="2021-11" db="EMBL/GenBank/DDBJ databases">
        <title>Streptomyces corallinus and Kineosporia corallina sp. nov., two new coral-derived marine actinobacteria.</title>
        <authorList>
            <person name="Buangrab K."/>
            <person name="Sutthacheep M."/>
            <person name="Yeemin T."/>
            <person name="Harunari E."/>
            <person name="Igarashi Y."/>
            <person name="Sripreechasak P."/>
            <person name="Kanchanasin P."/>
            <person name="Tanasupawat S."/>
            <person name="Phongsopitanun W."/>
        </authorList>
    </citation>
    <scope>NUCLEOTIDE SEQUENCE</scope>
    <source>
        <strain evidence="3">JCM 31032</strain>
    </source>
</reference>
<sequence>MATQLNPSAMEEILYYLTGIRPSAVSPAVLDGASQILAEGGRKTQSELIPALHTSVRNVRGRMLGETAEAFAVAAGMYVSSGPKLLVAAADILLDLARYLKTMGFEVRKLNAVIRWVLIFMLAQYLWAYYEMVYNPPGAAARIAATHAAARIITAKAVGKILLSAMAGTVLTEVGAEFMAQLEVVLGAGGKFDIKALGQAGMGGLIAAGAGLAIAVPGAIGLSKVAGSMLKAHGINGGLGHYIGLAAAQLPAGLGGEMVGEILANGALSGQWKIEGAGTVTASLADGAGSTTAGALGLATLNMTKGNGVNVPALLMKGPSVQPSSKDPVSTGKAETLVQPEIPEQLPPVTANSQLGSWARSESAVGESTVQTDALNQQLAALYAARAAYLADCLARLRELNQMLYGPTSAHTVDNALTPELLTAQNLGAETWDRLGSSWDPVKQTLLEAGPGATAFVYSKAPGQPQHAFAFRNVEGSVVPLELQSPAGGFVLGPDAVPRVPVEARAIIKGPDGALIRLPDDLGPVTTAAALTLPATSATPGMAAHPEPEVLHRRYPQMPEHPRGRVPEFPLDLTQHPAVPMDMRQYQRNWLGDLSRAGDLTTPAATAQAARDRVQLLPEKQQATVLAAADKVIARQVVLPDATDVEQTARSATLSNADLRYQVADVLMVTAGKEKAAGELDASYVVADFYDQEKRRLTDPAEIPAVPANDGIVSREPVRNEPATSPADNRPLVVAPPSPLSPAAPHAVGTPRGALPNVDALAAAITTGVQERGGKLGHDDVENLPGRLLGAYRNLNTGYWFNLGGIDVMVDIRPDNPRLIDKAEGVYRRADGSGGPGDSAAIKDPNDAPGQFRANQNTQGAFNTGGHVQATSGQAGAFRVTGTFGAVFAGVARMGMSVFGTVNQVNISTSAPKDVESGRVLDYRDDSTMVAYDANYTVRFRTRPNDSWTDIPPSWSTDSTRPGPDGRVVPTSEDLLVYVPSDLLRNPLSEKVIAVAPESGPLAAEFEARSKEFPDYYFASGMDGLDTVYDRTMQALNGPGGMKLAVDSPEALQLQVMMGAWPDNMIEATSGSRPYEYLIHDKRGEVVAKVIGRSEYLPSQATPLGMVSEKMHIERVRTAIVGFGGSQSVTNVAGGNVSLAADALPLPGATLGPSFRVGMSGADGDSLSAGKVAVQPDVSRYTGPVNSYAVPVRHRTEIHLVGKPNRSVLNTDWVAGSAFVATPQWQAFAHGFPVDRSSLRPGFAVENGTVEFHPDAVPDRRNPPVPVVDKGKRLETIYEEEPVSSRPPVPVPPVAKMDLPAHILEGRGADSAQVAVNREAAEAVYQQVMTEAGFSGLVDVLWERPLDQRPAGGAPSRRLTRKLNVSSTHRSRNAQTIRKFTTQYALEALDNNVVTDGGQFMLRGTTPMGVSRLARVTVVGESRLDAQAEYPAREVDTMSSVFLSISSTSAGHGTSGSRTVTSGLRVNAGVDLMQMFGAGMDLSRTAAAGQSATTIGNRVELNESKDLKLVEHVLPVVYRVRIDYADLPNGPAEWLRHRTTRPIEKIRQMDILKNRTSELARQLSRRMAAARGTATGFLLRSPHSSVSPDLLALQAPTQPDRPLAEQLQEKRREQIRQAKARIQEVAAKAQNRHESQEKSRQLAADARQARRERDAQRKVLGRAEKAYEKAQNNGRVVFLGGTEAQKSLAEQGINETRRQLTEARERFETLNEKAQLANRAARESVAAIAPDAHRFTWTGPPIPGTRTVARVPGLGLPEFDPRAVSESGLPKTDPNVLELALIHHVDTAGLLPAARSLFPELTRPGGPADELVANMASAVMMRSYFKESVRGEYETGLLFDPGFLSDEHAGLGIAAELGPSLYAGVTDGEYVAGDIKLYLKQHGDSRAIQNEWALSTGFRMGDSIGDGDVALGALSAEEGAVYRDTRRKGTSMGRTGGKELLHLDFHRAYGFMAPVTYHLDGVQEHRGKFRPNRVDQAATTVGPRSMMYILPEPKALAAYGRGQVPINADQVRDALWRWDQGQLGTLDDSLITSVLDRLERQIHHAPGDLDVSATQREIDGYRAKAGQHGLEAHLRRIGRTKDDLVLPEYLTRGGPKSMGHHGIQALTIYPRSDTPAEATSMVDVLWDALDRSSPGLVGPRHTRWKEIDPNDTWYRRMAGDKPVLGRQLIGMDWITSLASAQREHAMAGDLMSEHGDQHQLANPVNAVLEDILEMTLDLKLTSAPEIVGFLDQHGIENYDHAQAVDNWSWARTRSGGLTLLKPGFGGTGPTSGTSGAPQIDLQASQRNEITRTDVVVEEQTAYDWSGHYVVKVRGELGAGTNRTKQAGRSLNNLLLHKFQMPQNQKGPHRTEYDVEMEILIPRSIVEGQQRADAADAARLAPLPPLPRDVYVAETFLDDLTPAAWELAGQMFGPDANDRDTRSSASLPNALNRTMLRNHLHKATGGQRHQLARNQFVPGRSGEQASYFLTGQLHHLQQVAYLPNGKGTGRYAKHQIGVTANSETGLWRPTTTAAAGQAGEVIGHISADRQLENPGLGGGSQPVTPHTPDDSQSGASTLDGAGGTVVNRTTAQGEGARDTVNIRDEQHQKQSQGPVVLVKAVFKGHLEGELAERGVFLETHAQRFRSDRVVGDVYVEMFEQEYRTYKQQAEQLATQAQDHPLPVGPWPVAGPRTPAYAFDKLLTDAGWGTKQDHEVAHPIARYVQAHARSSHLVLNSSAAHQSFDRYRGAVSWALGQLEADHPDRARVLQEQDAAMRWTLQQALLNNRSPSAGDLDTIEQSIEDLVNIVREVRPGAALPGHLGAAARDPLAVAQVVAQDLNRSIELRYSDAQGQVIVHRIAADGRVLASEIRPGTSNAAREPMIRFTADGVPVPLV</sequence>
<feature type="region of interest" description="Disordered" evidence="1">
    <location>
        <begin position="2529"/>
        <end position="2576"/>
    </location>
</feature>
<keyword evidence="2" id="KW-1133">Transmembrane helix</keyword>
<keyword evidence="2" id="KW-0812">Transmembrane</keyword>
<proteinExistence type="predicted"/>
<evidence type="ECO:0000313" key="3">
    <source>
        <dbReference type="EMBL" id="MCD5310365.1"/>
    </source>
</evidence>
<evidence type="ECO:0000256" key="2">
    <source>
        <dbReference type="SAM" id="Phobius"/>
    </source>
</evidence>
<feature type="region of interest" description="Disordered" evidence="1">
    <location>
        <begin position="711"/>
        <end position="732"/>
    </location>
</feature>
<keyword evidence="4" id="KW-1185">Reference proteome</keyword>
<feature type="compositionally biased region" description="Basic and acidic residues" evidence="1">
    <location>
        <begin position="1607"/>
        <end position="1616"/>
    </location>
</feature>
<comment type="caution">
    <text evidence="3">The sequence shown here is derived from an EMBL/GenBank/DDBJ whole genome shotgun (WGS) entry which is preliminary data.</text>
</comment>
<accession>A0A9X1NAX4</accession>